<keyword evidence="12" id="KW-1185">Reference proteome</keyword>
<comment type="pathway">
    <text evidence="2">Secondary metabolite biosynthesis.</text>
</comment>
<feature type="binding site" description="axial binding residue" evidence="9">
    <location>
        <position position="419"/>
    </location>
    <ligand>
        <name>heme</name>
        <dbReference type="ChEBI" id="CHEBI:30413"/>
    </ligand>
    <ligandPart>
        <name>Fe</name>
        <dbReference type="ChEBI" id="CHEBI:18248"/>
    </ligandPart>
</feature>
<comment type="caution">
    <text evidence="11">The sequence shown here is derived from an EMBL/GenBank/DDBJ whole genome shotgun (WGS) entry which is preliminary data.</text>
</comment>
<evidence type="ECO:0000313" key="11">
    <source>
        <dbReference type="EMBL" id="KAH8998136.1"/>
    </source>
</evidence>
<evidence type="ECO:0000256" key="4">
    <source>
        <dbReference type="ARBA" id="ARBA00022617"/>
    </source>
</evidence>
<keyword evidence="7 9" id="KW-0408">Iron</keyword>
<dbReference type="InterPro" id="IPR002401">
    <property type="entry name" value="Cyt_P450_E_grp-I"/>
</dbReference>
<accession>A0AAD4LNM2</accession>
<evidence type="ECO:0000256" key="10">
    <source>
        <dbReference type="RuleBase" id="RU000461"/>
    </source>
</evidence>
<dbReference type="EMBL" id="JAKELL010000006">
    <property type="protein sequence ID" value="KAH8998136.1"/>
    <property type="molecule type" value="Genomic_DNA"/>
</dbReference>
<dbReference type="GO" id="GO:0005506">
    <property type="term" value="F:iron ion binding"/>
    <property type="evidence" value="ECO:0007669"/>
    <property type="project" value="InterPro"/>
</dbReference>
<keyword evidence="5 9" id="KW-0479">Metal-binding</keyword>
<reference evidence="11" key="1">
    <citation type="submission" date="2022-01" db="EMBL/GenBank/DDBJ databases">
        <title>Comparative genomics reveals a dynamic genome evolution in the ectomycorrhizal milk-cap (Lactarius) mushrooms.</title>
        <authorList>
            <consortium name="DOE Joint Genome Institute"/>
            <person name="Lebreton A."/>
            <person name="Tang N."/>
            <person name="Kuo A."/>
            <person name="LaButti K."/>
            <person name="Drula E."/>
            <person name="Barry K."/>
            <person name="Clum A."/>
            <person name="Lipzen A."/>
            <person name="Mousain D."/>
            <person name="Ng V."/>
            <person name="Wang R."/>
            <person name="Wang X."/>
            <person name="Dai Y."/>
            <person name="Henrissat B."/>
            <person name="Grigoriev I.V."/>
            <person name="Guerin-Laguette A."/>
            <person name="Yu F."/>
            <person name="Martin F.M."/>
        </authorList>
    </citation>
    <scope>NUCLEOTIDE SEQUENCE</scope>
    <source>
        <strain evidence="11">QP</strain>
    </source>
</reference>
<dbReference type="InterPro" id="IPR036396">
    <property type="entry name" value="Cyt_P450_sf"/>
</dbReference>
<gene>
    <name evidence="11" type="ORF">EDB92DRAFT_1838146</name>
</gene>
<evidence type="ECO:0000313" key="12">
    <source>
        <dbReference type="Proteomes" id="UP001201163"/>
    </source>
</evidence>
<dbReference type="GO" id="GO:0020037">
    <property type="term" value="F:heme binding"/>
    <property type="evidence" value="ECO:0007669"/>
    <property type="project" value="InterPro"/>
</dbReference>
<evidence type="ECO:0000256" key="2">
    <source>
        <dbReference type="ARBA" id="ARBA00005179"/>
    </source>
</evidence>
<evidence type="ECO:0000256" key="6">
    <source>
        <dbReference type="ARBA" id="ARBA00023002"/>
    </source>
</evidence>
<dbReference type="SUPFAM" id="SSF48264">
    <property type="entry name" value="Cytochrome P450"/>
    <property type="match status" value="1"/>
</dbReference>
<dbReference type="InterPro" id="IPR017972">
    <property type="entry name" value="Cyt_P450_CS"/>
</dbReference>
<organism evidence="11 12">
    <name type="scientific">Lactarius akahatsu</name>
    <dbReference type="NCBI Taxonomy" id="416441"/>
    <lineage>
        <taxon>Eukaryota</taxon>
        <taxon>Fungi</taxon>
        <taxon>Dikarya</taxon>
        <taxon>Basidiomycota</taxon>
        <taxon>Agaricomycotina</taxon>
        <taxon>Agaricomycetes</taxon>
        <taxon>Russulales</taxon>
        <taxon>Russulaceae</taxon>
        <taxon>Lactarius</taxon>
    </lineage>
</organism>
<keyword evidence="8 10" id="KW-0503">Monooxygenase</keyword>
<evidence type="ECO:0000256" key="8">
    <source>
        <dbReference type="ARBA" id="ARBA00023033"/>
    </source>
</evidence>
<dbReference type="PANTHER" id="PTHR46300:SF7">
    <property type="entry name" value="P450, PUTATIVE (EUROFUNG)-RELATED"/>
    <property type="match status" value="1"/>
</dbReference>
<dbReference type="Proteomes" id="UP001201163">
    <property type="component" value="Unassembled WGS sequence"/>
</dbReference>
<dbReference type="PANTHER" id="PTHR46300">
    <property type="entry name" value="P450, PUTATIVE (EUROFUNG)-RELATED-RELATED"/>
    <property type="match status" value="1"/>
</dbReference>
<dbReference type="PRINTS" id="PR00463">
    <property type="entry name" value="EP450I"/>
</dbReference>
<evidence type="ECO:0000256" key="3">
    <source>
        <dbReference type="ARBA" id="ARBA00010617"/>
    </source>
</evidence>
<dbReference type="AlphaFoldDB" id="A0AAD4LNM2"/>
<dbReference type="GO" id="GO:0004497">
    <property type="term" value="F:monooxygenase activity"/>
    <property type="evidence" value="ECO:0007669"/>
    <property type="project" value="UniProtKB-KW"/>
</dbReference>
<name>A0AAD4LNM2_9AGAM</name>
<dbReference type="InterPro" id="IPR050364">
    <property type="entry name" value="Cytochrome_P450_fung"/>
</dbReference>
<keyword evidence="6 10" id="KW-0560">Oxidoreductase</keyword>
<keyword evidence="4 9" id="KW-0349">Heme</keyword>
<evidence type="ECO:0000256" key="7">
    <source>
        <dbReference type="ARBA" id="ARBA00023004"/>
    </source>
</evidence>
<dbReference type="PROSITE" id="PS00086">
    <property type="entry name" value="CYTOCHROME_P450"/>
    <property type="match status" value="1"/>
</dbReference>
<dbReference type="InterPro" id="IPR001128">
    <property type="entry name" value="Cyt_P450"/>
</dbReference>
<dbReference type="Pfam" id="PF00067">
    <property type="entry name" value="p450"/>
    <property type="match status" value="1"/>
</dbReference>
<evidence type="ECO:0000256" key="5">
    <source>
        <dbReference type="ARBA" id="ARBA00022723"/>
    </source>
</evidence>
<protein>
    <submittedName>
        <fullName evidence="11">Cytochrome P450</fullName>
    </submittedName>
</protein>
<comment type="similarity">
    <text evidence="3 10">Belongs to the cytochrome P450 family.</text>
</comment>
<dbReference type="Gene3D" id="1.10.630.10">
    <property type="entry name" value="Cytochrome P450"/>
    <property type="match status" value="1"/>
</dbReference>
<comment type="cofactor">
    <cofactor evidence="1 9">
        <name>heme</name>
        <dbReference type="ChEBI" id="CHEBI:30413"/>
    </cofactor>
</comment>
<proteinExistence type="inferred from homology"/>
<dbReference type="GO" id="GO:0016705">
    <property type="term" value="F:oxidoreductase activity, acting on paired donors, with incorporation or reduction of molecular oxygen"/>
    <property type="evidence" value="ECO:0007669"/>
    <property type="project" value="InterPro"/>
</dbReference>
<evidence type="ECO:0000256" key="9">
    <source>
        <dbReference type="PIRSR" id="PIRSR602401-1"/>
    </source>
</evidence>
<sequence length="490" mass="54149">MSDVVLVDLLVVALAFLAFSTLYSRGKQKQLPFPPGPKRLPVVGNLFDMPAGSDWITYTRWGKLYGSDVLHVDVVGMHVVVLNSVKAANELLEKRSSVYSDRPAMKAFTTLISIDWSAALEPYGTRWRGWRKSFHENLHPAAASEYHPLEVKAARVLLRNLLEAPEGFYEHLRHMTGRIILSVAYGIDAKESDDYFISLAKQALDIVATATEKGRLLNLIPALIHFPSWFPGVGFKKEAASWARSMKAIVDEPYAAARKLMNNGDATPCVASTMISKLDGVTPEGESHVKAVTAEMCLGKDQTASALQSFVLAMVLYPEAQQKAQEEIDAASLPYLSALCQEVLRWHPVAPLGIPHRLTSDDVYDGHFLPAGSTVIANAWAMLHDETLFPEPEKFKPERFLGPMTKCPDAAFGFGRRTCPGRFMARSSLWIGVASILAAFKISPKLDEHGQPILPEEKFDTGLIAFPAPFPCDIHPRTRNAEKLVRDSLI</sequence>
<dbReference type="CDD" id="cd11065">
    <property type="entry name" value="CYP64-like"/>
    <property type="match status" value="1"/>
</dbReference>
<evidence type="ECO:0000256" key="1">
    <source>
        <dbReference type="ARBA" id="ARBA00001971"/>
    </source>
</evidence>